<dbReference type="Gene3D" id="1.10.10.60">
    <property type="entry name" value="Homeodomain-like"/>
    <property type="match status" value="1"/>
</dbReference>
<evidence type="ECO:0000256" key="1">
    <source>
        <dbReference type="SAM" id="MobiDB-lite"/>
    </source>
</evidence>
<accession>A0A2P5FZ25</accession>
<feature type="compositionally biased region" description="Low complexity" evidence="1">
    <location>
        <begin position="18"/>
        <end position="28"/>
    </location>
</feature>
<evidence type="ECO:0000313" key="3">
    <source>
        <dbReference type="EMBL" id="POO03017.1"/>
    </source>
</evidence>
<feature type="region of interest" description="Disordered" evidence="1">
    <location>
        <begin position="18"/>
        <end position="37"/>
    </location>
</feature>
<sequence length="954" mass="106224">MLGCKLFLTYKRRRLTGNGHNPGNGCHNSVSVPKESLGHSPELYDKLIDKTASEGQKDNPAHICQGTSLCCSYINKQDSSTSPSIETSSILAAKKDIEESNTAQMTISSDKLLMKSSDECTSKGYLDGVSSSDDCLQNRMCHTQMISTANVNDDVLGDDHYLEGTLVSSLMGATTNATTESAGVKSFFEGKKGFESHDTPLRSETSSLDITDSLDKDTFILSSDLAEKTQLMAPLITFSRRSKRKRNTEGPDTQGKFSLEDRKHSLVTKCSNSACGDTSSSEAAYGKGCFIDHLLELKRPAAIHDTSGLVCQIENRIPEVDSKCAHDRLVLETNILGEQLTEGKNTSEGILHEAEKVLDQNDQIAVDVQEDLRMDCSEILHNATKESSVVKVVSAGKQPQKDHACEREAQAIFTEGLEETAGRLHPLLNLSVAPTDSSDTVDCNVYLESKSQKQSVHAASETLWGSLDSTSRSHVTVSHEISPPEKSNLRDGRLGKSIPTHPSHLHRDAGVVEEANANCSNNDKSSSPLTVDFMSKNKCFQLFSDERTDDSFRSVIMQPEVTACMISEERQNFQLENENNKLKRRSPSFLGLSLPTKPNTTRFASNTCFTAVPLLHSVGETRQPSQDALLQSSSSQSSSLLRHKLMLDGILSRARAFQDKLRPQTSFWTEEELDSLWIGVRRYGRDNWGSMLRDQRLHFQPWRMERDLAERWEEEQSKLLNGTFAPQFRHSKAQGISLGFNNIRITTGIWRENMTDETRLSLGDVYTRKELSLSRRSRFKSGYVRNNDSEYLQEHVKNPTTDLYFDYQEGSYEEEPFNCLGGRTMPKNYPSTNAPTFMAAKGNLPHWLREAIFSSPPIQTDPPLPPAVSPIAQSEIKHAACPYFDHFELHLGTRNEMHHLKTSGRGHCLNHFSGMKRGTAEPRTSHVDKPDDVIVIDSDASSEETISDDHSARP</sequence>
<feature type="compositionally biased region" description="Basic and acidic residues" evidence="1">
    <location>
        <begin position="918"/>
        <end position="932"/>
    </location>
</feature>
<protein>
    <submittedName>
        <fullName evidence="3">Octamer-binding transcription factor</fullName>
    </submittedName>
</protein>
<dbReference type="SUPFAM" id="SSF46689">
    <property type="entry name" value="Homeodomain-like"/>
    <property type="match status" value="1"/>
</dbReference>
<keyword evidence="4" id="KW-1185">Reference proteome</keyword>
<feature type="region of interest" description="Disordered" evidence="1">
    <location>
        <begin position="474"/>
        <end position="505"/>
    </location>
</feature>
<reference evidence="4" key="1">
    <citation type="submission" date="2016-06" db="EMBL/GenBank/DDBJ databases">
        <title>Parallel loss of symbiosis genes in relatives of nitrogen-fixing non-legume Parasponia.</title>
        <authorList>
            <person name="Van Velzen R."/>
            <person name="Holmer R."/>
            <person name="Bu F."/>
            <person name="Rutten L."/>
            <person name="Van Zeijl A."/>
            <person name="Liu W."/>
            <person name="Santuari L."/>
            <person name="Cao Q."/>
            <person name="Sharma T."/>
            <person name="Shen D."/>
            <person name="Roswanjaya Y."/>
            <person name="Wardhani T."/>
            <person name="Kalhor M.S."/>
            <person name="Jansen J."/>
            <person name="Van den Hoogen J."/>
            <person name="Gungor B."/>
            <person name="Hartog M."/>
            <person name="Hontelez J."/>
            <person name="Verver J."/>
            <person name="Yang W.-C."/>
            <person name="Schijlen E."/>
            <person name="Repin R."/>
            <person name="Schilthuizen M."/>
            <person name="Schranz E."/>
            <person name="Heidstra R."/>
            <person name="Miyata K."/>
            <person name="Fedorova E."/>
            <person name="Kohlen W."/>
            <person name="Bisseling T."/>
            <person name="Smit S."/>
            <person name="Geurts R."/>
        </authorList>
    </citation>
    <scope>NUCLEOTIDE SEQUENCE [LARGE SCALE GENOMIC DNA]</scope>
    <source>
        <strain evidence="4">cv. RG33-2</strain>
    </source>
</reference>
<gene>
    <name evidence="3" type="ORF">TorRG33x02_010780</name>
</gene>
<organism evidence="3 4">
    <name type="scientific">Trema orientale</name>
    <name type="common">Charcoal tree</name>
    <name type="synonym">Celtis orientalis</name>
    <dbReference type="NCBI Taxonomy" id="63057"/>
    <lineage>
        <taxon>Eukaryota</taxon>
        <taxon>Viridiplantae</taxon>
        <taxon>Streptophyta</taxon>
        <taxon>Embryophyta</taxon>
        <taxon>Tracheophyta</taxon>
        <taxon>Spermatophyta</taxon>
        <taxon>Magnoliopsida</taxon>
        <taxon>eudicotyledons</taxon>
        <taxon>Gunneridae</taxon>
        <taxon>Pentapetalae</taxon>
        <taxon>rosids</taxon>
        <taxon>fabids</taxon>
        <taxon>Rosales</taxon>
        <taxon>Cannabaceae</taxon>
        <taxon>Trema</taxon>
    </lineage>
</organism>
<dbReference type="EMBL" id="JXTC01000003">
    <property type="protein sequence ID" value="POO03017.1"/>
    <property type="molecule type" value="Genomic_DNA"/>
</dbReference>
<evidence type="ECO:0000259" key="2">
    <source>
        <dbReference type="PROSITE" id="PS50090"/>
    </source>
</evidence>
<comment type="caution">
    <text evidence="3">The sequence shown here is derived from an EMBL/GenBank/DDBJ whole genome shotgun (WGS) entry which is preliminary data.</text>
</comment>
<dbReference type="InterPro" id="IPR001005">
    <property type="entry name" value="SANT/Myb"/>
</dbReference>
<dbReference type="InParanoid" id="A0A2P5FZ25"/>
<dbReference type="PROSITE" id="PS50090">
    <property type="entry name" value="MYB_LIKE"/>
    <property type="match status" value="1"/>
</dbReference>
<evidence type="ECO:0000313" key="4">
    <source>
        <dbReference type="Proteomes" id="UP000237000"/>
    </source>
</evidence>
<dbReference type="InterPro" id="IPR009057">
    <property type="entry name" value="Homeodomain-like_sf"/>
</dbReference>
<dbReference type="AlphaFoldDB" id="A0A2P5FZ25"/>
<proteinExistence type="predicted"/>
<dbReference type="OrthoDB" id="608866at2759"/>
<feature type="region of interest" description="Disordered" evidence="1">
    <location>
        <begin position="916"/>
        <end position="954"/>
    </location>
</feature>
<feature type="domain" description="Myb-like" evidence="2">
    <location>
        <begin position="668"/>
        <end position="716"/>
    </location>
</feature>
<feature type="region of interest" description="Disordered" evidence="1">
    <location>
        <begin position="239"/>
        <end position="258"/>
    </location>
</feature>
<dbReference type="STRING" id="63057.A0A2P5FZ25"/>
<dbReference type="CDD" id="cd11660">
    <property type="entry name" value="SANT_TRF"/>
    <property type="match status" value="1"/>
</dbReference>
<name>A0A2P5FZ25_TREOI</name>
<dbReference type="Proteomes" id="UP000237000">
    <property type="component" value="Unassembled WGS sequence"/>
</dbReference>